<dbReference type="InterPro" id="IPR043472">
    <property type="entry name" value="Macro_dom-like"/>
</dbReference>
<keyword evidence="4" id="KW-1185">Reference proteome</keyword>
<proteinExistence type="predicted"/>
<dbReference type="Gene3D" id="3.40.220.10">
    <property type="entry name" value="Leucine Aminopeptidase, subunit E, domain 1"/>
    <property type="match status" value="1"/>
</dbReference>
<evidence type="ECO:0000313" key="3">
    <source>
        <dbReference type="EMBL" id="CAB9515728.1"/>
    </source>
</evidence>
<dbReference type="AlphaFoldDB" id="A0A9N8HMC3"/>
<dbReference type="Proteomes" id="UP001153069">
    <property type="component" value="Unassembled WGS sequence"/>
</dbReference>
<evidence type="ECO:0000256" key="1">
    <source>
        <dbReference type="SAM" id="MobiDB-lite"/>
    </source>
</evidence>
<evidence type="ECO:0000259" key="2">
    <source>
        <dbReference type="PROSITE" id="PS51154"/>
    </source>
</evidence>
<dbReference type="PROSITE" id="PS51154">
    <property type="entry name" value="MACRO"/>
    <property type="match status" value="1"/>
</dbReference>
<feature type="compositionally biased region" description="Basic and acidic residues" evidence="1">
    <location>
        <begin position="206"/>
        <end position="216"/>
    </location>
</feature>
<feature type="compositionally biased region" description="Basic residues" evidence="1">
    <location>
        <begin position="232"/>
        <end position="245"/>
    </location>
</feature>
<organism evidence="3 4">
    <name type="scientific">Seminavis robusta</name>
    <dbReference type="NCBI Taxonomy" id="568900"/>
    <lineage>
        <taxon>Eukaryota</taxon>
        <taxon>Sar</taxon>
        <taxon>Stramenopiles</taxon>
        <taxon>Ochrophyta</taxon>
        <taxon>Bacillariophyta</taxon>
        <taxon>Bacillariophyceae</taxon>
        <taxon>Bacillariophycidae</taxon>
        <taxon>Naviculales</taxon>
        <taxon>Naviculaceae</taxon>
        <taxon>Seminavis</taxon>
    </lineage>
</organism>
<name>A0A9N8HMC3_9STRA</name>
<dbReference type="OrthoDB" id="6082470at2759"/>
<dbReference type="SMART" id="SM00506">
    <property type="entry name" value="A1pp"/>
    <property type="match status" value="1"/>
</dbReference>
<comment type="caution">
    <text evidence="3">The sequence shown here is derived from an EMBL/GenBank/DDBJ whole genome shotgun (WGS) entry which is preliminary data.</text>
</comment>
<feature type="domain" description="Macro" evidence="2">
    <location>
        <begin position="39"/>
        <end position="245"/>
    </location>
</feature>
<dbReference type="SUPFAM" id="SSF52949">
    <property type="entry name" value="Macro domain-like"/>
    <property type="match status" value="1"/>
</dbReference>
<dbReference type="Pfam" id="PF01661">
    <property type="entry name" value="Macro"/>
    <property type="match status" value="1"/>
</dbReference>
<sequence>MSVPSSSVPSSKATADHIEKSKIVVSYILCAHTNQSLRDAWAKTFSDIDGVNVAENGDLFQNPATALVSPANSYGYMDGGIDAFFTPALGYDVEEQLQNKMSELGRYKTEIGDALLLPVIQSSNDNKVYWDYWISAPTMVTPMVLKKKSRNAYLAFRAVLRVVQKHNQTAGEKHQTPITSVGVPGLGTGIGAMDPMESARHMREAYDEVILGKEPQEPTASGTKRSLDGTKKARQQPKKQRLRKK</sequence>
<gene>
    <name evidence="3" type="ORF">SEMRO_734_G194740.1</name>
</gene>
<dbReference type="EMBL" id="CAICTM010000733">
    <property type="protein sequence ID" value="CAB9515728.1"/>
    <property type="molecule type" value="Genomic_DNA"/>
</dbReference>
<accession>A0A9N8HMC3</accession>
<evidence type="ECO:0000313" key="4">
    <source>
        <dbReference type="Proteomes" id="UP001153069"/>
    </source>
</evidence>
<feature type="region of interest" description="Disordered" evidence="1">
    <location>
        <begin position="206"/>
        <end position="245"/>
    </location>
</feature>
<dbReference type="InterPro" id="IPR002589">
    <property type="entry name" value="Macro_dom"/>
</dbReference>
<reference evidence="3" key="1">
    <citation type="submission" date="2020-06" db="EMBL/GenBank/DDBJ databases">
        <authorList>
            <consortium name="Plant Systems Biology data submission"/>
        </authorList>
    </citation>
    <scope>NUCLEOTIDE SEQUENCE</scope>
    <source>
        <strain evidence="3">D6</strain>
    </source>
</reference>
<protein>
    <submittedName>
        <fullName evidence="3">Macro domain</fullName>
    </submittedName>
</protein>